<dbReference type="EMBL" id="JAVXUP010001047">
    <property type="protein sequence ID" value="KAK3016750.1"/>
    <property type="molecule type" value="Genomic_DNA"/>
</dbReference>
<dbReference type="Gene3D" id="3.40.30.10">
    <property type="entry name" value="Glutaredoxin"/>
    <property type="match status" value="1"/>
</dbReference>
<keyword evidence="1" id="KW-1015">Disulfide bond</keyword>
<dbReference type="InterPro" id="IPR013766">
    <property type="entry name" value="Thioredoxin_domain"/>
</dbReference>
<gene>
    <name evidence="4" type="ORF">RJ639_006070</name>
</gene>
<evidence type="ECO:0000313" key="5">
    <source>
        <dbReference type="Proteomes" id="UP001188597"/>
    </source>
</evidence>
<dbReference type="Pfam" id="PF00085">
    <property type="entry name" value="Thioredoxin"/>
    <property type="match status" value="1"/>
</dbReference>
<feature type="region of interest" description="Disordered" evidence="2">
    <location>
        <begin position="31"/>
        <end position="53"/>
    </location>
</feature>
<dbReference type="SUPFAM" id="SSF52833">
    <property type="entry name" value="Thioredoxin-like"/>
    <property type="match status" value="1"/>
</dbReference>
<feature type="compositionally biased region" description="Low complexity" evidence="2">
    <location>
        <begin position="32"/>
        <end position="43"/>
    </location>
</feature>
<dbReference type="AlphaFoldDB" id="A0AA88VYI7"/>
<reference evidence="4" key="1">
    <citation type="submission" date="2022-12" db="EMBL/GenBank/DDBJ databases">
        <title>Draft genome assemblies for two species of Escallonia (Escalloniales).</title>
        <authorList>
            <person name="Chanderbali A."/>
            <person name="Dervinis C."/>
            <person name="Anghel I."/>
            <person name="Soltis D."/>
            <person name="Soltis P."/>
            <person name="Zapata F."/>
        </authorList>
    </citation>
    <scope>NUCLEOTIDE SEQUENCE</scope>
    <source>
        <strain evidence="4">UCBG64.0493</strain>
        <tissue evidence="4">Leaf</tissue>
    </source>
</reference>
<keyword evidence="5" id="KW-1185">Reference proteome</keyword>
<accession>A0AA88VYI7</accession>
<proteinExistence type="predicted"/>
<evidence type="ECO:0000259" key="3">
    <source>
        <dbReference type="Pfam" id="PF00085"/>
    </source>
</evidence>
<dbReference type="PANTHER" id="PTHR46115">
    <property type="entry name" value="THIOREDOXIN-LIKE PROTEIN 1"/>
    <property type="match status" value="1"/>
</dbReference>
<evidence type="ECO:0000313" key="4">
    <source>
        <dbReference type="EMBL" id="KAK3016750.1"/>
    </source>
</evidence>
<evidence type="ECO:0000256" key="1">
    <source>
        <dbReference type="ARBA" id="ARBA00023157"/>
    </source>
</evidence>
<organism evidence="4 5">
    <name type="scientific">Escallonia herrerae</name>
    <dbReference type="NCBI Taxonomy" id="1293975"/>
    <lineage>
        <taxon>Eukaryota</taxon>
        <taxon>Viridiplantae</taxon>
        <taxon>Streptophyta</taxon>
        <taxon>Embryophyta</taxon>
        <taxon>Tracheophyta</taxon>
        <taxon>Spermatophyta</taxon>
        <taxon>Magnoliopsida</taxon>
        <taxon>eudicotyledons</taxon>
        <taxon>Gunneridae</taxon>
        <taxon>Pentapetalae</taxon>
        <taxon>asterids</taxon>
        <taxon>campanulids</taxon>
        <taxon>Escalloniales</taxon>
        <taxon>Escalloniaceae</taxon>
        <taxon>Escallonia</taxon>
    </lineage>
</organism>
<dbReference type="InterPro" id="IPR036249">
    <property type="entry name" value="Thioredoxin-like_sf"/>
</dbReference>
<evidence type="ECO:0000256" key="2">
    <source>
        <dbReference type="SAM" id="MobiDB-lite"/>
    </source>
</evidence>
<dbReference type="Proteomes" id="UP001188597">
    <property type="component" value="Unassembled WGS sequence"/>
</dbReference>
<protein>
    <recommendedName>
        <fullName evidence="3">Thioredoxin domain-containing protein</fullName>
    </recommendedName>
</protein>
<sequence>MRGMSVVRRLCRRNDRPYGAICSSLSETLRISSPSPNTASYSSLNPAHKPPRLVNSTTVPKFEASQSFSRYFCSSSSGPSNIILIESEEQLNSSLRKVQGRLISPIIGQLSEKFPHVTTYKIDIDQESLGRALSELNITSVPTLYFFKDGKKVSEVIGADVNRLKDTMEKLYK</sequence>
<comment type="caution">
    <text evidence="4">The sequence shown here is derived from an EMBL/GenBank/DDBJ whole genome shotgun (WGS) entry which is preliminary data.</text>
</comment>
<dbReference type="CDD" id="cd02947">
    <property type="entry name" value="TRX_family"/>
    <property type="match status" value="1"/>
</dbReference>
<name>A0AA88VYI7_9ASTE</name>
<feature type="domain" description="Thioredoxin" evidence="3">
    <location>
        <begin position="101"/>
        <end position="169"/>
    </location>
</feature>